<evidence type="ECO:0000259" key="1">
    <source>
        <dbReference type="Pfam" id="PF09823"/>
    </source>
</evidence>
<name>A0A8J7MEY5_9BACT</name>
<proteinExistence type="predicted"/>
<feature type="domain" description="DUF2357" evidence="1">
    <location>
        <begin position="112"/>
        <end position="349"/>
    </location>
</feature>
<keyword evidence="3" id="KW-1185">Reference proteome</keyword>
<dbReference type="InterPro" id="IPR018633">
    <property type="entry name" value="DUF2357"/>
</dbReference>
<accession>A0A8J7MEY5</accession>
<dbReference type="EMBL" id="JAENIM010000039">
    <property type="protein sequence ID" value="MBK1791438.1"/>
    <property type="molecule type" value="Genomic_DNA"/>
</dbReference>
<organism evidence="2 3">
    <name type="scientific">Persicirhabdus sediminis</name>
    <dbReference type="NCBI Taxonomy" id="454144"/>
    <lineage>
        <taxon>Bacteria</taxon>
        <taxon>Pseudomonadati</taxon>
        <taxon>Verrucomicrobiota</taxon>
        <taxon>Verrucomicrobiia</taxon>
        <taxon>Verrucomicrobiales</taxon>
        <taxon>Verrucomicrobiaceae</taxon>
        <taxon>Persicirhabdus</taxon>
    </lineage>
</organism>
<dbReference type="AlphaFoldDB" id="A0A8J7MEY5"/>
<evidence type="ECO:0000313" key="3">
    <source>
        <dbReference type="Proteomes" id="UP000624703"/>
    </source>
</evidence>
<reference evidence="2" key="1">
    <citation type="submission" date="2021-01" db="EMBL/GenBank/DDBJ databases">
        <title>Modified the classification status of verrucomicrobia.</title>
        <authorList>
            <person name="Feng X."/>
        </authorList>
    </citation>
    <scope>NUCLEOTIDE SEQUENCE</scope>
    <source>
        <strain evidence="2">_KCTC 22039</strain>
    </source>
</reference>
<dbReference type="Pfam" id="PF04411">
    <property type="entry name" value="PDDEXK_7"/>
    <property type="match status" value="1"/>
</dbReference>
<comment type="caution">
    <text evidence="2">The sequence shown here is derived from an EMBL/GenBank/DDBJ whole genome shotgun (WGS) entry which is preliminary data.</text>
</comment>
<gene>
    <name evidence="2" type="ORF">JIN82_09770</name>
</gene>
<dbReference type="InterPro" id="IPR007505">
    <property type="entry name" value="PDDEXK_7"/>
</dbReference>
<evidence type="ECO:0000313" key="2">
    <source>
        <dbReference type="EMBL" id="MBK1791438.1"/>
    </source>
</evidence>
<protein>
    <submittedName>
        <fullName evidence="2">DUF2357 domain-containing protein</fullName>
    </submittedName>
</protein>
<dbReference type="Pfam" id="PF09823">
    <property type="entry name" value="DUF2357"/>
    <property type="match status" value="1"/>
</dbReference>
<dbReference type="RefSeq" id="WP_200311442.1">
    <property type="nucleotide sequence ID" value="NZ_JAENIM010000039.1"/>
</dbReference>
<sequence length="791" mass="90072">MLSQQYSKIAIPLKGGGYFLLGIQAADFDRSASEEGFIELQRGCRGWLADNGAIEVIGENIEHALRLKETLGYCWAIDGNNEIINVNSSLESSRRQRWSVERYNKIVERGAFCIVNHLGYTKFQLMNEGGLASLSLQLEFISPKIDFHTEYRQMTEDIAAFCEQLLLSATAPTSLKFSSTPSEQRKVLLESFIFLRHFLSPERLQWLSELIQRNPHSALVSEREWKPMSMVKSSHHLSNPNAMLRDWRNINGTSMPTQGLNIRREESHNTPPNQFVKFALLHFRKITTDVLNLKSIGSTIRKQAEELQVSIDSTLAHPFYKNLPQLKHLPLNNQTLQKREGYREFLRGWILVESACSLDWQGQQDCFQGETRDVATLYEYWLFLEIHKILASIDGITHITSNPIDDSDRFIKHDAGAISIQLKQGKNSQSSFLYQPDAELDGVRIDLHYEKTFSHSESATSGQSYSRQFRPDYTLSLFPDRYKTEAAAAHEGKVAHLHFDAKYRIQNLQALFGEDHESTDDAITQEKLKNKVSSYKRVDLLKMHTYNDALRKTIGSYVLYPGTGSEHRSEFKKFHEIAPSVGAHIMKPGNPECANSLKSFLIDVLNSQRSQFTQHSYIRDANHAIIENKPTILEEESVSYDVARKNAPCVLLWLKKSNSDIFRENGFAYCHAVPRNQTESHALDLNLSTEIGSEFIPCGGRQGEPISSLGWRAKVTSARFMAKQKLELYLQHKGLLSQLQPSSTAHYLVFEFDHVSKFAKQDLSAVHQKYRSGSKYMAVTCSWADILEASS</sequence>
<dbReference type="Proteomes" id="UP000624703">
    <property type="component" value="Unassembled WGS sequence"/>
</dbReference>